<dbReference type="STRING" id="102285.A0A0R3TF29"/>
<protein>
    <submittedName>
        <fullName evidence="4">Focal adhesion adaptor protein paxillin</fullName>
    </submittedName>
</protein>
<evidence type="ECO:0000256" key="1">
    <source>
        <dbReference type="SAM" id="MobiDB-lite"/>
    </source>
</evidence>
<reference evidence="4" key="1">
    <citation type="submission" date="2017-02" db="UniProtKB">
        <authorList>
            <consortium name="WormBaseParasite"/>
        </authorList>
    </citation>
    <scope>IDENTIFICATION</scope>
</reference>
<reference evidence="2 3" key="2">
    <citation type="submission" date="2018-11" db="EMBL/GenBank/DDBJ databases">
        <authorList>
            <consortium name="Pathogen Informatics"/>
        </authorList>
    </citation>
    <scope>NUCLEOTIDE SEQUENCE [LARGE SCALE GENOMIC DNA]</scope>
</reference>
<evidence type="ECO:0000313" key="3">
    <source>
        <dbReference type="Proteomes" id="UP000278807"/>
    </source>
</evidence>
<feature type="region of interest" description="Disordered" evidence="1">
    <location>
        <begin position="110"/>
        <end position="148"/>
    </location>
</feature>
<proteinExistence type="predicted"/>
<gene>
    <name evidence="2" type="ORF">HNAJ_LOCUS5666</name>
</gene>
<evidence type="ECO:0000313" key="2">
    <source>
        <dbReference type="EMBL" id="VDO01526.1"/>
    </source>
</evidence>
<dbReference type="EMBL" id="UZAE01005163">
    <property type="protein sequence ID" value="VDO01526.1"/>
    <property type="molecule type" value="Genomic_DNA"/>
</dbReference>
<feature type="compositionally biased region" description="Low complexity" evidence="1">
    <location>
        <begin position="132"/>
        <end position="148"/>
    </location>
</feature>
<organism evidence="4">
    <name type="scientific">Rodentolepis nana</name>
    <name type="common">Dwarf tapeworm</name>
    <name type="synonym">Hymenolepis nana</name>
    <dbReference type="NCBI Taxonomy" id="102285"/>
    <lineage>
        <taxon>Eukaryota</taxon>
        <taxon>Metazoa</taxon>
        <taxon>Spiralia</taxon>
        <taxon>Lophotrochozoa</taxon>
        <taxon>Platyhelminthes</taxon>
        <taxon>Cestoda</taxon>
        <taxon>Eucestoda</taxon>
        <taxon>Cyclophyllidea</taxon>
        <taxon>Hymenolepididae</taxon>
        <taxon>Rodentolepis</taxon>
    </lineage>
</organism>
<name>A0A0R3TF29_RODNA</name>
<dbReference type="Proteomes" id="UP000278807">
    <property type="component" value="Unassembled WGS sequence"/>
</dbReference>
<evidence type="ECO:0000313" key="4">
    <source>
        <dbReference type="WBParaSite" id="HNAJ_0000566801-mRNA-1"/>
    </source>
</evidence>
<keyword evidence="3" id="KW-1185">Reference proteome</keyword>
<sequence>MSDRFYGRRSTYLNSAFNERAGPRTTDDRKYHHTVKPAQRTPHYAQVSELYPMQASLGGPSDFRYRPTADIMMPGTDTPGYGHGRHGSSGGGGVSIPVVHLDSPTYYPSRGTYSGGLSRPEPASSYRTGGLTRKTTPTVTSPTSLSTDPEAEVDALTDALMQKMEAPRSGGIISPHGSEMDGTSSPGKRNCLSYNSLGISLNTLQGLYLRPQFIVLFGTFRRSGRDPFSAMNVILNLMTLPRNPATLV</sequence>
<accession>A0A0R3TF29</accession>
<dbReference type="WBParaSite" id="HNAJ_0000566801-mRNA-1">
    <property type="protein sequence ID" value="HNAJ_0000566801-mRNA-1"/>
    <property type="gene ID" value="HNAJ_0000566801"/>
</dbReference>
<dbReference type="AlphaFoldDB" id="A0A0R3TF29"/>